<name>A0A544TGJ5_9BACI</name>
<dbReference type="SUPFAM" id="SSF52540">
    <property type="entry name" value="P-loop containing nucleoside triphosphate hydrolases"/>
    <property type="match status" value="2"/>
</dbReference>
<dbReference type="GO" id="GO:0043139">
    <property type="term" value="F:5'-3' DNA helicase activity"/>
    <property type="evidence" value="ECO:0007669"/>
    <property type="project" value="TreeGrafter"/>
</dbReference>
<dbReference type="Gene3D" id="3.40.50.300">
    <property type="entry name" value="P-loop containing nucleotide triphosphate hydrolases"/>
    <property type="match status" value="3"/>
</dbReference>
<evidence type="ECO:0000259" key="7">
    <source>
        <dbReference type="SMART" id="SM00382"/>
    </source>
</evidence>
<feature type="domain" description="AAA+ ATPase" evidence="7">
    <location>
        <begin position="323"/>
        <end position="1007"/>
    </location>
</feature>
<evidence type="ECO:0000256" key="6">
    <source>
        <dbReference type="SAM" id="Coils"/>
    </source>
</evidence>
<reference evidence="8 9" key="1">
    <citation type="submission" date="2019-06" db="EMBL/GenBank/DDBJ databases">
        <title>Psychrobacillus vulpis sp. nov., a new species isolated from feces of a red fox that inhabits in The Tablas de Daimiel Natural Park, Albacete, Spain.</title>
        <authorList>
            <person name="Rodriguez M."/>
            <person name="Reina J.C."/>
            <person name="Bejar V."/>
            <person name="Llamas I."/>
        </authorList>
    </citation>
    <scope>NUCLEOTIDE SEQUENCE [LARGE SCALE GENOMIC DNA]</scope>
    <source>
        <strain evidence="8 9">Z8</strain>
    </source>
</reference>
<keyword evidence="9" id="KW-1185">Reference proteome</keyword>
<keyword evidence="5" id="KW-0067">ATP-binding</keyword>
<dbReference type="InterPro" id="IPR003593">
    <property type="entry name" value="AAA+_ATPase"/>
</dbReference>
<dbReference type="InterPro" id="IPR041677">
    <property type="entry name" value="DNA2/NAM7_AAA_11"/>
</dbReference>
<evidence type="ECO:0000256" key="5">
    <source>
        <dbReference type="ARBA" id="ARBA00022840"/>
    </source>
</evidence>
<comment type="caution">
    <text evidence="8">The sequence shown here is derived from an EMBL/GenBank/DDBJ whole genome shotgun (WGS) entry which is preliminary data.</text>
</comment>
<feature type="coiled-coil region" evidence="6">
    <location>
        <begin position="424"/>
        <end position="537"/>
    </location>
</feature>
<comment type="similarity">
    <text evidence="1">Belongs to the DNA2/NAM7 helicase family.</text>
</comment>
<keyword evidence="2" id="KW-0547">Nucleotide-binding</keyword>
<dbReference type="Pfam" id="PF13086">
    <property type="entry name" value="AAA_11"/>
    <property type="match status" value="2"/>
</dbReference>
<evidence type="ECO:0000256" key="1">
    <source>
        <dbReference type="ARBA" id="ARBA00007913"/>
    </source>
</evidence>
<proteinExistence type="inferred from homology"/>
<organism evidence="8 9">
    <name type="scientific">Psychrobacillus vulpis</name>
    <dbReference type="NCBI Taxonomy" id="2325572"/>
    <lineage>
        <taxon>Bacteria</taxon>
        <taxon>Bacillati</taxon>
        <taxon>Bacillota</taxon>
        <taxon>Bacilli</taxon>
        <taxon>Bacillales</taxon>
        <taxon>Bacillaceae</taxon>
        <taxon>Psychrobacillus</taxon>
    </lineage>
</organism>
<evidence type="ECO:0000256" key="2">
    <source>
        <dbReference type="ARBA" id="ARBA00022741"/>
    </source>
</evidence>
<dbReference type="PANTHER" id="PTHR43788:SF8">
    <property type="entry name" value="DNA-BINDING PROTEIN SMUBP-2"/>
    <property type="match status" value="1"/>
</dbReference>
<dbReference type="RefSeq" id="WP_142644169.1">
    <property type="nucleotide sequence ID" value="NZ_VDGI01000031.1"/>
</dbReference>
<evidence type="ECO:0000313" key="8">
    <source>
        <dbReference type="EMBL" id="TQR16593.1"/>
    </source>
</evidence>
<keyword evidence="6" id="KW-0175">Coiled coil</keyword>
<dbReference type="Pfam" id="PF13087">
    <property type="entry name" value="AAA_12"/>
    <property type="match status" value="1"/>
</dbReference>
<dbReference type="InterPro" id="IPR027417">
    <property type="entry name" value="P-loop_NTPase"/>
</dbReference>
<dbReference type="InterPro" id="IPR050534">
    <property type="entry name" value="Coronavir_polyprotein_1ab"/>
</dbReference>
<dbReference type="Proteomes" id="UP000316626">
    <property type="component" value="Unassembled WGS sequence"/>
</dbReference>
<dbReference type="OrthoDB" id="9757917at2"/>
<dbReference type="GO" id="GO:0005524">
    <property type="term" value="F:ATP binding"/>
    <property type="evidence" value="ECO:0007669"/>
    <property type="project" value="UniProtKB-KW"/>
</dbReference>
<dbReference type="SMART" id="SM00382">
    <property type="entry name" value="AAA"/>
    <property type="match status" value="1"/>
</dbReference>
<dbReference type="EMBL" id="VDGI01000031">
    <property type="protein sequence ID" value="TQR16593.1"/>
    <property type="molecule type" value="Genomic_DNA"/>
</dbReference>
<keyword evidence="4" id="KW-0347">Helicase</keyword>
<evidence type="ECO:0000256" key="3">
    <source>
        <dbReference type="ARBA" id="ARBA00022801"/>
    </source>
</evidence>
<protein>
    <recommendedName>
        <fullName evidence="7">AAA+ ATPase domain-containing protein</fullName>
    </recommendedName>
</protein>
<evidence type="ECO:0000313" key="9">
    <source>
        <dbReference type="Proteomes" id="UP000316626"/>
    </source>
</evidence>
<evidence type="ECO:0000256" key="4">
    <source>
        <dbReference type="ARBA" id="ARBA00022806"/>
    </source>
</evidence>
<feature type="coiled-coil region" evidence="6">
    <location>
        <begin position="731"/>
        <end position="890"/>
    </location>
</feature>
<keyword evidence="3" id="KW-0378">Hydrolase</keyword>
<dbReference type="InterPro" id="IPR047187">
    <property type="entry name" value="SF1_C_Upf1"/>
</dbReference>
<dbReference type="InterPro" id="IPR041679">
    <property type="entry name" value="DNA2/NAM7-like_C"/>
</dbReference>
<dbReference type="PANTHER" id="PTHR43788">
    <property type="entry name" value="DNA2/NAM7 HELICASE FAMILY MEMBER"/>
    <property type="match status" value="1"/>
</dbReference>
<gene>
    <name evidence="8" type="ORF">FG384_18500</name>
</gene>
<dbReference type="CDD" id="cd18808">
    <property type="entry name" value="SF1_C_Upf1"/>
    <property type="match status" value="1"/>
</dbReference>
<accession>A0A544TGJ5</accession>
<sequence>MRQESTLVETMRCNLITTNNARKGILEWSNDEHAFFNMQESFHIHIEKRPVNSHGNTSLSVYFDDETNKVLKEKLNGKVAVMECVLQNDGLLATGFHVRTKARVRTNRRLSVDVKFITARNNGAGIPLHLHTSIRALPIAEERSEYVKKRISSWEGYLKIQERNADIGDITAVYSGIIFNEDFSRMTLVGSDMKENEWNKLRGLSVTLKGFQNDIGEVLKVDRQKKKVEIELKPRFREMARRSQLHPKSKEAVFSNFATLSQIRRLRKGFDDLQNGLAANANLEKILFEDRPTIRLTNKREELVFHNQLNEFQQEAVVGAISAKDLYVIQGPPGTGKTTVISEICQQNAKAGLRTLVASQSNLAVDNALSRLLSNKDIRILRYGRTESIEEEGKKFIEENVGQYWKDQTLSVVQNEIASHATREGQLDNELTSYKKQLQSLQDQVFSLDEKIKQKEAAQLEYASRSSEIRKLQNSLVHLKKEREELQINISSLEKGYEELASKIQQLEQFIQSNTSSNELEEEINQLVLDMEQTQEHILIRQTLQEIEKLDNTLISIRDGYQNVQNKITRLEEFVSKISSERKLDTLKSFMHQNEIVPSSILERQIVELERLIETIHSFEDWEELNQRLLSAIGYIEGLLKKNNVPLENVRNNVNSRGIIFDSSYSVKEIHQFIDSMKRFLTSGEIHIEKLEVYLEGLNVRKKFVWKQGELLKKAKVNSTEMFHTIKVELAEQINKVIITITQKRNELENNGIIYKERLNQLQVKSSKLLIPIGNVENIPELHKLQVELQQKESAYNNLKDTVEALKRSTNELEEKKKDSEAKVKQLETYSKVLQEKEEESKSLNAEGLEQERYLKSLEELLEQNPEVERERVSTEIDNMSEKIVVLKRKKERLPVIHSLQNEWLSLLKDANEHDLDEIRKLYVRHANVIGTTCVASARKEFMENYPTFDVVIIDEVSKATPPELLLPMLKGKKIILVGDHHQLPPLVGEDTLDETLKAILEESDSFEEKDELKKLLKESLFERLFKNLPKSNKTMLAIQYRMHESIMETITPFYEEENYRLQCGLEDSDAVRDHLLDSRFIKRNDHLIWLDMPNETPYFEERMKNGKSRFNQAELDTIREVLIDLDKATESAKNAGSMKRDERKSIGVISFYGEQVKRIDRLIQQETNLNHLTFRTGTVDKFQGMEMDVIILSMVRNNHEKSGDIGFANDYRRLNVALSRARELLILVGSADMFTQRTKRKDSREMYSRLLDIVKHKKGFRDHNGNVKNN</sequence>
<dbReference type="AlphaFoldDB" id="A0A544TGJ5"/>
<dbReference type="GO" id="GO:0016787">
    <property type="term" value="F:hydrolase activity"/>
    <property type="evidence" value="ECO:0007669"/>
    <property type="project" value="UniProtKB-KW"/>
</dbReference>